<dbReference type="PANTHER" id="PTHR21398:SF7">
    <property type="entry name" value="LP19941P"/>
    <property type="match status" value="1"/>
</dbReference>
<dbReference type="OrthoDB" id="8185446at2759"/>
<accession>A0A0K8VK89</accession>
<proteinExistence type="predicted"/>
<evidence type="ECO:0000313" key="2">
    <source>
        <dbReference type="EMBL" id="JAI38990.1"/>
    </source>
</evidence>
<reference evidence="2" key="1">
    <citation type="submission" date="2015-06" db="EMBL/GenBank/DDBJ databases">
        <authorList>
            <person name="Hoefler B.C."/>
            <person name="Straight P.D."/>
        </authorList>
    </citation>
    <scope>NUCLEOTIDE SEQUENCE</scope>
</reference>
<dbReference type="InterPro" id="IPR006631">
    <property type="entry name" value="DM4_12"/>
</dbReference>
<organism evidence="2">
    <name type="scientific">Bactrocera latifrons</name>
    <name type="common">Malaysian fruit fly</name>
    <name type="synonym">Chaetodacus latifrons</name>
    <dbReference type="NCBI Taxonomy" id="174628"/>
    <lineage>
        <taxon>Eukaryota</taxon>
        <taxon>Metazoa</taxon>
        <taxon>Ecdysozoa</taxon>
        <taxon>Arthropoda</taxon>
        <taxon>Hexapoda</taxon>
        <taxon>Insecta</taxon>
        <taxon>Pterygota</taxon>
        <taxon>Neoptera</taxon>
        <taxon>Endopterygota</taxon>
        <taxon>Diptera</taxon>
        <taxon>Brachycera</taxon>
        <taxon>Muscomorpha</taxon>
        <taxon>Tephritoidea</taxon>
        <taxon>Tephritidae</taxon>
        <taxon>Bactrocera</taxon>
        <taxon>Bactrocera</taxon>
    </lineage>
</organism>
<evidence type="ECO:0000256" key="1">
    <source>
        <dbReference type="SAM" id="SignalP"/>
    </source>
</evidence>
<gene>
    <name evidence="2" type="ORF">c0_g1_i1</name>
</gene>
<dbReference type="EMBL" id="GDHF01013324">
    <property type="protein sequence ID" value="JAI38990.1"/>
    <property type="molecule type" value="Transcribed_RNA"/>
</dbReference>
<name>A0A0K8VK89_BACLA</name>
<dbReference type="PANTHER" id="PTHR21398">
    <property type="entry name" value="AGAP007094-PA"/>
    <property type="match status" value="1"/>
</dbReference>
<dbReference type="Pfam" id="PF07841">
    <property type="entry name" value="DM4_12"/>
    <property type="match status" value="1"/>
</dbReference>
<keyword evidence="1" id="KW-0732">Signal</keyword>
<feature type="signal peptide" evidence="1">
    <location>
        <begin position="1"/>
        <end position="25"/>
    </location>
</feature>
<protein>
    <submittedName>
        <fullName evidence="2">Uncharacterized protein</fullName>
    </submittedName>
</protein>
<dbReference type="AlphaFoldDB" id="A0A0K8VK89"/>
<feature type="chain" id="PRO_5005522171" evidence="1">
    <location>
        <begin position="26"/>
        <end position="248"/>
    </location>
</feature>
<sequence length="248" mass="28570">MCHRRRSKELHTFLLLLLCISETLATLSQLRLSKREMPEGGAETVLSRKRRYVAFPEGSSVAASICLTIGVIGNPNTEWLSWAENWGMAYDLPNYAWVKEHTRGFKKDMDANKTKAMAMRRSRRDLFGKLETIIENMGFTGHECIARALCESSKYLNVDSQERGNMLTEIVKIVFSFPSDPVYDDEPDIMHHYDRIYRRARREVLDCSVEHAQCHFSLLEMIFGKYSMAPAKQNPQLLSSLYKGRGFM</sequence>
<dbReference type="SMART" id="SM00718">
    <property type="entry name" value="DM4_12"/>
    <property type="match status" value="1"/>
</dbReference>